<accession>A0A8X7CDP3</accession>
<comment type="caution">
    <text evidence="2">The sequence shown here is derived from an EMBL/GenBank/DDBJ whole genome shotgun (WGS) entry which is preliminary data.</text>
</comment>
<evidence type="ECO:0000256" key="1">
    <source>
        <dbReference type="SAM" id="MobiDB-lite"/>
    </source>
</evidence>
<evidence type="ECO:0000313" key="2">
    <source>
        <dbReference type="EMBL" id="GFY61129.1"/>
    </source>
</evidence>
<keyword evidence="3" id="KW-1185">Reference proteome</keyword>
<dbReference type="AlphaFoldDB" id="A0A8X7CDP3"/>
<name>A0A8X7CDP3_9ARAC</name>
<protein>
    <submittedName>
        <fullName evidence="2">Uncharacterized protein</fullName>
    </submittedName>
</protein>
<evidence type="ECO:0000313" key="3">
    <source>
        <dbReference type="Proteomes" id="UP000886998"/>
    </source>
</evidence>
<gene>
    <name evidence="2" type="ORF">TNIN_217471</name>
</gene>
<feature type="region of interest" description="Disordered" evidence="1">
    <location>
        <begin position="1"/>
        <end position="25"/>
    </location>
</feature>
<sequence length="99" mass="11412">MNGARDRSNHPAINRFPTRLPSARQPSGCKSFLAGISDSCTLHRFSIDKRKHSILLGVLFLLLFRRGPSIAGRALVRNKIVPWCERSEREKWSKRREKK</sequence>
<dbReference type="Proteomes" id="UP000886998">
    <property type="component" value="Unassembled WGS sequence"/>
</dbReference>
<dbReference type="EMBL" id="BMAV01013433">
    <property type="protein sequence ID" value="GFY61129.1"/>
    <property type="molecule type" value="Genomic_DNA"/>
</dbReference>
<reference evidence="2" key="1">
    <citation type="submission" date="2020-08" db="EMBL/GenBank/DDBJ databases">
        <title>Multicomponent nature underlies the extraordinary mechanical properties of spider dragline silk.</title>
        <authorList>
            <person name="Kono N."/>
            <person name="Nakamura H."/>
            <person name="Mori M."/>
            <person name="Yoshida Y."/>
            <person name="Ohtoshi R."/>
            <person name="Malay A.D."/>
            <person name="Moran D.A.P."/>
            <person name="Tomita M."/>
            <person name="Numata K."/>
            <person name="Arakawa K."/>
        </authorList>
    </citation>
    <scope>NUCLEOTIDE SEQUENCE</scope>
</reference>
<proteinExistence type="predicted"/>
<organism evidence="2 3">
    <name type="scientific">Trichonephila inaurata madagascariensis</name>
    <dbReference type="NCBI Taxonomy" id="2747483"/>
    <lineage>
        <taxon>Eukaryota</taxon>
        <taxon>Metazoa</taxon>
        <taxon>Ecdysozoa</taxon>
        <taxon>Arthropoda</taxon>
        <taxon>Chelicerata</taxon>
        <taxon>Arachnida</taxon>
        <taxon>Araneae</taxon>
        <taxon>Araneomorphae</taxon>
        <taxon>Entelegynae</taxon>
        <taxon>Araneoidea</taxon>
        <taxon>Nephilidae</taxon>
        <taxon>Trichonephila</taxon>
        <taxon>Trichonephila inaurata</taxon>
    </lineage>
</organism>